<keyword evidence="4" id="KW-1185">Reference proteome</keyword>
<comment type="caution">
    <text evidence="3">The sequence shown here is derived from an EMBL/GenBank/DDBJ whole genome shotgun (WGS) entry which is preliminary data.</text>
</comment>
<feature type="region of interest" description="Disordered" evidence="1">
    <location>
        <begin position="151"/>
        <end position="216"/>
    </location>
</feature>
<feature type="compositionally biased region" description="Polar residues" evidence="1">
    <location>
        <begin position="425"/>
        <end position="439"/>
    </location>
</feature>
<keyword evidence="2" id="KW-0732">Signal</keyword>
<evidence type="ECO:0000256" key="2">
    <source>
        <dbReference type="SAM" id="SignalP"/>
    </source>
</evidence>
<feature type="compositionally biased region" description="Low complexity" evidence="1">
    <location>
        <begin position="157"/>
        <end position="199"/>
    </location>
</feature>
<evidence type="ECO:0008006" key="5">
    <source>
        <dbReference type="Google" id="ProtNLM"/>
    </source>
</evidence>
<evidence type="ECO:0000256" key="1">
    <source>
        <dbReference type="SAM" id="MobiDB-lite"/>
    </source>
</evidence>
<reference evidence="3" key="2">
    <citation type="submission" date="2021-09" db="EMBL/GenBank/DDBJ databases">
        <authorList>
            <person name="Jia N."/>
            <person name="Wang J."/>
            <person name="Shi W."/>
            <person name="Du L."/>
            <person name="Sun Y."/>
            <person name="Zhan W."/>
            <person name="Jiang J."/>
            <person name="Wang Q."/>
            <person name="Zhang B."/>
            <person name="Ji P."/>
            <person name="Sakyi L.B."/>
            <person name="Cui X."/>
            <person name="Yuan T."/>
            <person name="Jiang B."/>
            <person name="Yang W."/>
            <person name="Lam T.T.-Y."/>
            <person name="Chang Q."/>
            <person name="Ding S."/>
            <person name="Wang X."/>
            <person name="Zhu J."/>
            <person name="Ruan X."/>
            <person name="Zhao L."/>
            <person name="Wei J."/>
            <person name="Que T."/>
            <person name="Du C."/>
            <person name="Cheng J."/>
            <person name="Dai P."/>
            <person name="Han X."/>
            <person name="Huang E."/>
            <person name="Gao Y."/>
            <person name="Liu J."/>
            <person name="Shao H."/>
            <person name="Ye R."/>
            <person name="Li L."/>
            <person name="Wei W."/>
            <person name="Wang X."/>
            <person name="Wang C."/>
            <person name="Huo Q."/>
            <person name="Li W."/>
            <person name="Guo W."/>
            <person name="Chen H."/>
            <person name="Chen S."/>
            <person name="Zhou L."/>
            <person name="Zhou L."/>
            <person name="Ni X."/>
            <person name="Tian J."/>
            <person name="Zhou Y."/>
            <person name="Sheng Y."/>
            <person name="Liu T."/>
            <person name="Pan Y."/>
            <person name="Xia L."/>
            <person name="Li J."/>
            <person name="Zhao F."/>
            <person name="Cao W."/>
        </authorList>
    </citation>
    <scope>NUCLEOTIDE SEQUENCE</scope>
    <source>
        <strain evidence="3">Rmic-2018</strain>
        <tissue evidence="3">Larvae</tissue>
    </source>
</reference>
<evidence type="ECO:0000313" key="3">
    <source>
        <dbReference type="EMBL" id="KAH8037401.1"/>
    </source>
</evidence>
<dbReference type="Proteomes" id="UP000821866">
    <property type="component" value="Chromosome 10"/>
</dbReference>
<reference evidence="3" key="1">
    <citation type="journal article" date="2020" name="Cell">
        <title>Large-Scale Comparative Analyses of Tick Genomes Elucidate Their Genetic Diversity and Vector Capacities.</title>
        <authorList>
            <consortium name="Tick Genome and Microbiome Consortium (TIGMIC)"/>
            <person name="Jia N."/>
            <person name="Wang J."/>
            <person name="Shi W."/>
            <person name="Du L."/>
            <person name="Sun Y."/>
            <person name="Zhan W."/>
            <person name="Jiang J.F."/>
            <person name="Wang Q."/>
            <person name="Zhang B."/>
            <person name="Ji P."/>
            <person name="Bell-Sakyi L."/>
            <person name="Cui X.M."/>
            <person name="Yuan T.T."/>
            <person name="Jiang B.G."/>
            <person name="Yang W.F."/>
            <person name="Lam T.T."/>
            <person name="Chang Q.C."/>
            <person name="Ding S.J."/>
            <person name="Wang X.J."/>
            <person name="Zhu J.G."/>
            <person name="Ruan X.D."/>
            <person name="Zhao L."/>
            <person name="Wei J.T."/>
            <person name="Ye R.Z."/>
            <person name="Que T.C."/>
            <person name="Du C.H."/>
            <person name="Zhou Y.H."/>
            <person name="Cheng J.X."/>
            <person name="Dai P.F."/>
            <person name="Guo W.B."/>
            <person name="Han X.H."/>
            <person name="Huang E.J."/>
            <person name="Li L.F."/>
            <person name="Wei W."/>
            <person name="Gao Y.C."/>
            <person name="Liu J.Z."/>
            <person name="Shao H.Z."/>
            <person name="Wang X."/>
            <person name="Wang C.C."/>
            <person name="Yang T.C."/>
            <person name="Huo Q.B."/>
            <person name="Li W."/>
            <person name="Chen H.Y."/>
            <person name="Chen S.E."/>
            <person name="Zhou L.G."/>
            <person name="Ni X.B."/>
            <person name="Tian J.H."/>
            <person name="Sheng Y."/>
            <person name="Liu T."/>
            <person name="Pan Y.S."/>
            <person name="Xia L.Y."/>
            <person name="Li J."/>
            <person name="Zhao F."/>
            <person name="Cao W.C."/>
        </authorList>
    </citation>
    <scope>NUCLEOTIDE SEQUENCE</scope>
    <source>
        <strain evidence="3">Rmic-2018</strain>
    </source>
</reference>
<name>A0A9J6ESL1_RHIMP</name>
<feature type="compositionally biased region" description="Low complexity" evidence="1">
    <location>
        <begin position="407"/>
        <end position="418"/>
    </location>
</feature>
<dbReference type="EMBL" id="JABSTU010000002">
    <property type="protein sequence ID" value="KAH8037401.1"/>
    <property type="molecule type" value="Genomic_DNA"/>
</dbReference>
<protein>
    <recommendedName>
        <fullName evidence="5">Mucin-5ac</fullName>
    </recommendedName>
</protein>
<feature type="region of interest" description="Disordered" evidence="1">
    <location>
        <begin position="355"/>
        <end position="375"/>
    </location>
</feature>
<feature type="region of interest" description="Disordered" evidence="1">
    <location>
        <begin position="403"/>
        <end position="462"/>
    </location>
</feature>
<dbReference type="AlphaFoldDB" id="A0A9J6ESL1"/>
<dbReference type="OMA" id="KYRYFYD"/>
<sequence>MAFWWVIMLLSSQVILEDHTVDATFDFSFRWLRDESTISTENWNATSAAVTTGTTASRTTPPDVVTIEAALLGRSTQIPVDAVSTAAPTSTTWTTETTDYSTTATTEATVPGATPVSLDDLALQIANVPDPILHVVEDRHGSPSFVIISGRHGSGGAATDATTTPTTTLSTDASTTPATTTLTTETTTSPATTTPAAEARNTPPPSTTVFGSTLPAAPNTTSPYLVLLRYLRPLIFGRFGGAQSTTSGTEATPAVTPALSTIPPNSNPATTESTLPTTVAAATSTTTVPSSTTQSTTTRTTKVLDEDLASYPAEFRVTELPGPFTTKDPLGNANATFTRTLPTTRQHTARGAAFDTTATRTPPPPNSFVSTTVAPGTTPARTTVALASDSVKARASIFSTSPVLGEPTTPVPSVTSDVTDADAPTTRSFATPATGTTVTGEDLSTPEGATTEVPTSARTGAPGQLGSLVSRLTDESATMGGLDGVTFAPWPRTTALKATGGGDDEPKYRYFYDPMQVMQIL</sequence>
<gene>
    <name evidence="3" type="ORF">HPB51_009956</name>
</gene>
<feature type="compositionally biased region" description="Polar residues" evidence="1">
    <location>
        <begin position="258"/>
        <end position="272"/>
    </location>
</feature>
<dbReference type="OrthoDB" id="6514516at2759"/>
<feature type="signal peptide" evidence="2">
    <location>
        <begin position="1"/>
        <end position="16"/>
    </location>
</feature>
<evidence type="ECO:0000313" key="4">
    <source>
        <dbReference type="Proteomes" id="UP000821866"/>
    </source>
</evidence>
<proteinExistence type="predicted"/>
<dbReference type="VEuPathDB" id="VectorBase:LOC119179971"/>
<feature type="chain" id="PRO_5039894596" description="Mucin-5ac" evidence="2">
    <location>
        <begin position="17"/>
        <end position="521"/>
    </location>
</feature>
<accession>A0A9J6ESL1</accession>
<organism evidence="3 4">
    <name type="scientific">Rhipicephalus microplus</name>
    <name type="common">Cattle tick</name>
    <name type="synonym">Boophilus microplus</name>
    <dbReference type="NCBI Taxonomy" id="6941"/>
    <lineage>
        <taxon>Eukaryota</taxon>
        <taxon>Metazoa</taxon>
        <taxon>Ecdysozoa</taxon>
        <taxon>Arthropoda</taxon>
        <taxon>Chelicerata</taxon>
        <taxon>Arachnida</taxon>
        <taxon>Acari</taxon>
        <taxon>Parasitiformes</taxon>
        <taxon>Ixodida</taxon>
        <taxon>Ixodoidea</taxon>
        <taxon>Ixodidae</taxon>
        <taxon>Rhipicephalinae</taxon>
        <taxon>Rhipicephalus</taxon>
        <taxon>Boophilus</taxon>
    </lineage>
</organism>
<feature type="region of interest" description="Disordered" evidence="1">
    <location>
        <begin position="243"/>
        <end position="273"/>
    </location>
</feature>